<dbReference type="PANTHER" id="PTHR11105">
    <property type="entry name" value="CITRATE LYASE SUBUNIT BETA-RELATED"/>
    <property type="match status" value="1"/>
</dbReference>
<dbReference type="EC" id="4.1.3.25" evidence="19"/>
<gene>
    <name evidence="25" type="ORF">HGM15179_006421</name>
</gene>
<comment type="subcellular location">
    <subcellularLocation>
        <location evidence="2">Mitochondrion</location>
    </subcellularLocation>
</comment>
<evidence type="ECO:0000256" key="1">
    <source>
        <dbReference type="ARBA" id="ARBA00001946"/>
    </source>
</evidence>
<accession>A0A8K1GLI2</accession>
<evidence type="ECO:0000256" key="20">
    <source>
        <dbReference type="ARBA" id="ARBA00072098"/>
    </source>
</evidence>
<dbReference type="PANTHER" id="PTHR11105:SF0">
    <property type="entry name" value="CITRAMALYL-COA LYASE, MITOCHONDRIAL"/>
    <property type="match status" value="1"/>
</dbReference>
<keyword evidence="26" id="KW-1185">Reference proteome</keyword>
<dbReference type="Gene3D" id="3.20.20.60">
    <property type="entry name" value="Phosphoenolpyruvate-binding domains"/>
    <property type="match status" value="1"/>
</dbReference>
<name>A0A8K1GLI2_9PASS</name>
<evidence type="ECO:0000256" key="10">
    <source>
        <dbReference type="ARBA" id="ARBA00022990"/>
    </source>
</evidence>
<evidence type="ECO:0000256" key="4">
    <source>
        <dbReference type="ARBA" id="ARBA00012636"/>
    </source>
</evidence>
<dbReference type="InterPro" id="IPR005000">
    <property type="entry name" value="Aldolase/citrate-lyase_domain"/>
</dbReference>
<dbReference type="GO" id="GO:0046872">
    <property type="term" value="F:metal ion binding"/>
    <property type="evidence" value="ECO:0007669"/>
    <property type="project" value="UniProtKB-KW"/>
</dbReference>
<evidence type="ECO:0000256" key="23">
    <source>
        <dbReference type="ARBA" id="ARBA00083020"/>
    </source>
</evidence>
<comment type="catalytic activity">
    <reaction evidence="15">
        <text>(3S)-citramalyl-CoA = pyruvate + acetyl-CoA</text>
        <dbReference type="Rhea" id="RHEA:22612"/>
        <dbReference type="ChEBI" id="CHEBI:15361"/>
        <dbReference type="ChEBI" id="CHEBI:57288"/>
        <dbReference type="ChEBI" id="CHEBI:58668"/>
        <dbReference type="EC" id="4.1.3.25"/>
    </reaction>
</comment>
<evidence type="ECO:0000256" key="17">
    <source>
        <dbReference type="ARBA" id="ARBA00061542"/>
    </source>
</evidence>
<dbReference type="GO" id="GO:0106064">
    <property type="term" value="P:regulation of cobalamin metabolic process"/>
    <property type="evidence" value="ECO:0007669"/>
    <property type="project" value="UniProtKB-ARBA"/>
</dbReference>
<keyword evidence="10" id="KW-0007">Acetylation</keyword>
<dbReference type="Pfam" id="PF03328">
    <property type="entry name" value="HpcH_HpaI"/>
    <property type="match status" value="1"/>
</dbReference>
<evidence type="ECO:0000256" key="16">
    <source>
        <dbReference type="ARBA" id="ARBA00055540"/>
    </source>
</evidence>
<reference evidence="25" key="1">
    <citation type="submission" date="2019-04" db="EMBL/GenBank/DDBJ databases">
        <title>Genome assembly of Zosterops borbonicus 15179.</title>
        <authorList>
            <person name="Leroy T."/>
            <person name="Anselmetti Y."/>
            <person name="Tilak M.-K."/>
            <person name="Nabholz B."/>
        </authorList>
    </citation>
    <scope>NUCLEOTIDE SEQUENCE</scope>
    <source>
        <strain evidence="25">HGM_15179</strain>
        <tissue evidence="25">Muscle</tissue>
    </source>
</reference>
<evidence type="ECO:0000256" key="22">
    <source>
        <dbReference type="ARBA" id="ARBA00076788"/>
    </source>
</evidence>
<comment type="catalytic activity">
    <reaction evidence="14">
        <text>propanoyl-CoA + glyoxylate + H2O = 3-methylmalate + CoA + H(+)</text>
        <dbReference type="Rhea" id="RHEA:47628"/>
        <dbReference type="ChEBI" id="CHEBI:15377"/>
        <dbReference type="ChEBI" id="CHEBI:15378"/>
        <dbReference type="ChEBI" id="CHEBI:36655"/>
        <dbReference type="ChEBI" id="CHEBI:57287"/>
        <dbReference type="ChEBI" id="CHEBI:57392"/>
        <dbReference type="ChEBI" id="CHEBI:87810"/>
    </reaction>
</comment>
<evidence type="ECO:0000256" key="7">
    <source>
        <dbReference type="ARBA" id="ARBA00022801"/>
    </source>
</evidence>
<dbReference type="InterPro" id="IPR015813">
    <property type="entry name" value="Pyrv/PenolPyrv_kinase-like_dom"/>
</dbReference>
<proteinExistence type="inferred from homology"/>
<organism evidence="25 26">
    <name type="scientific">Zosterops borbonicus</name>
    <dbReference type="NCBI Taxonomy" id="364589"/>
    <lineage>
        <taxon>Eukaryota</taxon>
        <taxon>Metazoa</taxon>
        <taxon>Chordata</taxon>
        <taxon>Craniata</taxon>
        <taxon>Vertebrata</taxon>
        <taxon>Euteleostomi</taxon>
        <taxon>Archelosauria</taxon>
        <taxon>Archosauria</taxon>
        <taxon>Dinosauria</taxon>
        <taxon>Saurischia</taxon>
        <taxon>Theropoda</taxon>
        <taxon>Coelurosauria</taxon>
        <taxon>Aves</taxon>
        <taxon>Neognathae</taxon>
        <taxon>Neoaves</taxon>
        <taxon>Telluraves</taxon>
        <taxon>Australaves</taxon>
        <taxon>Passeriformes</taxon>
        <taxon>Sylvioidea</taxon>
        <taxon>Zosteropidae</taxon>
        <taxon>Zosterops</taxon>
    </lineage>
</organism>
<evidence type="ECO:0000256" key="9">
    <source>
        <dbReference type="ARBA" id="ARBA00022946"/>
    </source>
</evidence>
<dbReference type="GO" id="GO:0005739">
    <property type="term" value="C:mitochondrion"/>
    <property type="evidence" value="ECO:0007669"/>
    <property type="project" value="UniProtKB-SubCell"/>
</dbReference>
<keyword evidence="6" id="KW-0479">Metal-binding</keyword>
<keyword evidence="9" id="KW-0809">Transit peptide</keyword>
<dbReference type="AlphaFoldDB" id="A0A8K1GLI2"/>
<dbReference type="FunFam" id="3.20.20.60:FF:000014">
    <property type="entry name" value="Citrate lyase subunit beta-like protein"/>
    <property type="match status" value="1"/>
</dbReference>
<evidence type="ECO:0000259" key="24">
    <source>
        <dbReference type="Pfam" id="PF03328"/>
    </source>
</evidence>
<dbReference type="InterPro" id="IPR040186">
    <property type="entry name" value="Citramalyl-CoA_lyase"/>
</dbReference>
<evidence type="ECO:0000256" key="8">
    <source>
        <dbReference type="ARBA" id="ARBA00022842"/>
    </source>
</evidence>
<keyword evidence="5" id="KW-0808">Transferase</keyword>
<protein>
    <recommendedName>
        <fullName evidence="20">Citramalyl-CoA lyase, mitochondrial</fullName>
        <ecNumber evidence="4">2.3.3.9</ecNumber>
        <ecNumber evidence="18">3.1.2.30</ecNumber>
        <ecNumber evidence="19">4.1.3.25</ecNumber>
    </recommendedName>
    <alternativeName>
        <fullName evidence="22">(3S)-malyl-CoA thioesterase</fullName>
    </alternativeName>
    <alternativeName>
        <fullName evidence="23">Beta-methylmalate synthase</fullName>
    </alternativeName>
    <alternativeName>
        <fullName evidence="21">Malate synthase</fullName>
    </alternativeName>
</protein>
<comment type="cofactor">
    <cofactor evidence="1">
        <name>Mg(2+)</name>
        <dbReference type="ChEBI" id="CHEBI:18420"/>
    </cofactor>
</comment>
<dbReference type="InterPro" id="IPR040442">
    <property type="entry name" value="Pyrv_kinase-like_dom_sf"/>
</dbReference>
<evidence type="ECO:0000256" key="11">
    <source>
        <dbReference type="ARBA" id="ARBA00023128"/>
    </source>
</evidence>
<evidence type="ECO:0000313" key="26">
    <source>
        <dbReference type="Proteomes" id="UP000796761"/>
    </source>
</evidence>
<dbReference type="EC" id="3.1.2.30" evidence="18"/>
<comment type="caution">
    <text evidence="25">The sequence shown here is derived from an EMBL/GenBank/DDBJ whole genome shotgun (WGS) entry which is preliminary data.</text>
</comment>
<evidence type="ECO:0000256" key="18">
    <source>
        <dbReference type="ARBA" id="ARBA00066460"/>
    </source>
</evidence>
<dbReference type="EC" id="2.3.3.9" evidence="4"/>
<evidence type="ECO:0000256" key="14">
    <source>
        <dbReference type="ARBA" id="ARBA00051623"/>
    </source>
</evidence>
<evidence type="ECO:0000256" key="19">
    <source>
        <dbReference type="ARBA" id="ARBA00066840"/>
    </source>
</evidence>
<dbReference type="Proteomes" id="UP000796761">
    <property type="component" value="Unassembled WGS sequence"/>
</dbReference>
<keyword evidence="8" id="KW-0460">Magnesium</keyword>
<comment type="function">
    <text evidence="16">Mitochondrial citramalyl-CoA lyase indirectly involved in the vitamin B12 metabolism. Converts citramalyl-CoA into acetyl-CoA and pyruvate in the C5-dicarboxylate catabolism pathway. The C5-dicarboxylate catabolism pathway is required to detoxify itaconate, a vitamin B12-poisoning metabolite. Also acts as a malate synthase in vitro, converting glyoxylate and acetyl-CoA to malate. Also displays malyl-CoA thioesterase activity. Also acts as a beta-methylmalate synthase in vitro, by mediating conversion of glyoxylate and propionyl-CoA to beta-methylmalate. Also has very weak citramalate synthase activity in vitro.</text>
</comment>
<dbReference type="GO" id="GO:0047777">
    <property type="term" value="F:(S)-citramalyl-CoA lyase activity"/>
    <property type="evidence" value="ECO:0007669"/>
    <property type="project" value="UniProtKB-EC"/>
</dbReference>
<dbReference type="OrthoDB" id="1773at2759"/>
<dbReference type="SUPFAM" id="SSF51621">
    <property type="entry name" value="Phosphoenolpyruvate/pyruvate domain"/>
    <property type="match status" value="1"/>
</dbReference>
<keyword evidence="12" id="KW-0456">Lyase</keyword>
<evidence type="ECO:0000256" key="12">
    <source>
        <dbReference type="ARBA" id="ARBA00023239"/>
    </source>
</evidence>
<comment type="catalytic activity">
    <reaction evidence="13">
        <text>glyoxylate + acetyl-CoA + H2O = (S)-malate + CoA + H(+)</text>
        <dbReference type="Rhea" id="RHEA:18181"/>
        <dbReference type="ChEBI" id="CHEBI:15377"/>
        <dbReference type="ChEBI" id="CHEBI:15378"/>
        <dbReference type="ChEBI" id="CHEBI:15589"/>
        <dbReference type="ChEBI" id="CHEBI:36655"/>
        <dbReference type="ChEBI" id="CHEBI:57287"/>
        <dbReference type="ChEBI" id="CHEBI:57288"/>
        <dbReference type="EC" id="2.3.3.9"/>
    </reaction>
</comment>
<evidence type="ECO:0000256" key="21">
    <source>
        <dbReference type="ARBA" id="ARBA00076231"/>
    </source>
</evidence>
<evidence type="ECO:0000313" key="25">
    <source>
        <dbReference type="EMBL" id="TRZ20697.1"/>
    </source>
</evidence>
<evidence type="ECO:0000256" key="6">
    <source>
        <dbReference type="ARBA" id="ARBA00022723"/>
    </source>
</evidence>
<dbReference type="GO" id="GO:0016787">
    <property type="term" value="F:hydrolase activity"/>
    <property type="evidence" value="ECO:0007669"/>
    <property type="project" value="UniProtKB-KW"/>
</dbReference>
<keyword evidence="7" id="KW-0378">Hydrolase</keyword>
<comment type="subunit">
    <text evidence="3">Homotrimer.</text>
</comment>
<evidence type="ECO:0000256" key="3">
    <source>
        <dbReference type="ARBA" id="ARBA00011233"/>
    </source>
</evidence>
<evidence type="ECO:0000256" key="2">
    <source>
        <dbReference type="ARBA" id="ARBA00004173"/>
    </source>
</evidence>
<evidence type="ECO:0000256" key="13">
    <source>
        <dbReference type="ARBA" id="ARBA00047918"/>
    </source>
</evidence>
<comment type="similarity">
    <text evidence="17">Belongs to the HpcH/HpaI aldolase family. Citrate lyase beta subunit-like subfamily.</text>
</comment>
<keyword evidence="11" id="KW-0496">Mitochondrion</keyword>
<sequence>MRTQLDRWLGLQELSGGDAPSVLVWEPTPREERRVGKKRGEKHVQCNWQSECVTDRETAFLLPYSAVGLIKQQKASQEARYFVNSKSKARVDSLLPAGVPKLSYRFTSSHKYVPRRAVLYVPADDEKKIRKIPSLNVDCAVLDCEDGVALNRKREARLTIVKTLEEFDFGHAEKCVRINSVSSGLAEEDLQVLLQSKTLPSSMMLPKVENVEEIRWFSDKFLHHLKGRTLVEPMNFIPFVETAMGLLNFKAVCEEALRAGSQAGFHLDAVVFGGEDFRASIGATSSKETHDILYARQKIIVTAKAFGLQAIDLVYIDFHDEDGLRRQSREGASMGFTGKQVIHPNQIAVVQEQFSPSPEKIKWAQELISAFEEHQRLGKGAFTFRGSMIDMPLLKQAQNIVTLATAIKKK</sequence>
<dbReference type="EMBL" id="SWJQ01000142">
    <property type="protein sequence ID" value="TRZ20697.1"/>
    <property type="molecule type" value="Genomic_DNA"/>
</dbReference>
<evidence type="ECO:0000256" key="15">
    <source>
        <dbReference type="ARBA" id="ARBA00051672"/>
    </source>
</evidence>
<dbReference type="GO" id="GO:0004474">
    <property type="term" value="F:malate synthase activity"/>
    <property type="evidence" value="ECO:0007669"/>
    <property type="project" value="UniProtKB-EC"/>
</dbReference>
<evidence type="ECO:0000256" key="5">
    <source>
        <dbReference type="ARBA" id="ARBA00022679"/>
    </source>
</evidence>
<feature type="domain" description="HpcH/HpaI aldolase/citrate lyase" evidence="24">
    <location>
        <begin position="116"/>
        <end position="344"/>
    </location>
</feature>